<feature type="transmembrane region" description="Helical" evidence="6">
    <location>
        <begin position="469"/>
        <end position="491"/>
    </location>
</feature>
<dbReference type="InterPro" id="IPR002797">
    <property type="entry name" value="Polysacc_synth"/>
</dbReference>
<dbReference type="SUPFAM" id="SSF82866">
    <property type="entry name" value="Multidrug efflux transporter AcrB transmembrane domain"/>
    <property type="match status" value="1"/>
</dbReference>
<evidence type="ECO:0000313" key="7">
    <source>
        <dbReference type="EMBL" id="KXB53489.1"/>
    </source>
</evidence>
<evidence type="ECO:0000313" key="8">
    <source>
        <dbReference type="Proteomes" id="UP000070394"/>
    </source>
</evidence>
<sequence>MPVKKTKSRSNNFLVQGAILAVAGILVRLIGLAYRVPLLRIIGSEGMGYYSTAYNLYAIILLLSSYSLPLAVSKMVSARIAKNEYKNAGKILRAALIYATIVGGIGFCVVFFGADYFASSLYRMPLAKYALKSLAPTIWIMAYLGVLRGYFQGHSTMVPTAVSQIFEQVINAAVSVGAAYYLCEMAIKGAKGNDVKAAYGAAGGTIGTGAGTVAAILIMFVFLFLTAGKRRKSLREDKASKRESFSHITKVLILTVIPVIASTAIYNINSVLDGMVFGQSMKALGLEYETSRLYGIYTGGYLVLVNVPVAIANAMSSSLIPTVSRSFSGGDKGDVNSKISMVIRFATIVSFPCAIGLAVISVPVMGILFNSADDAILASYLMIIGSAVVVLYSISTVTNAILQGTNLINRPVKNAAISLVIHFIVLYILLFAFKSNVIGLVFGNMVFALSMCILNARSIRKNLYYRQEVIKTFLMPFICAGIMGIAVYMAYAGLRMFTQSRALLTMIPVAVGVPVYAILLISTRTISKNEILQMPKGKKLVSILQKVRLLK</sequence>
<evidence type="ECO:0000256" key="1">
    <source>
        <dbReference type="ARBA" id="ARBA00004651"/>
    </source>
</evidence>
<feature type="transmembrane region" description="Helical" evidence="6">
    <location>
        <begin position="438"/>
        <end position="457"/>
    </location>
</feature>
<dbReference type="RefSeq" id="WP_060932112.1">
    <property type="nucleotide sequence ID" value="NZ_KQ959848.1"/>
</dbReference>
<keyword evidence="4 6" id="KW-1133">Transmembrane helix</keyword>
<feature type="transmembrane region" description="Helical" evidence="6">
    <location>
        <begin position="503"/>
        <end position="521"/>
    </location>
</feature>
<feature type="transmembrane region" description="Helical" evidence="6">
    <location>
        <begin position="54"/>
        <end position="73"/>
    </location>
</feature>
<dbReference type="InterPro" id="IPR024923">
    <property type="entry name" value="PG_synth_SpoVB"/>
</dbReference>
<comment type="subcellular location">
    <subcellularLocation>
        <location evidence="1">Cell membrane</location>
        <topology evidence="1">Multi-pass membrane protein</topology>
    </subcellularLocation>
</comment>
<gene>
    <name evidence="7" type="ORF">HMPREF1866_02561</name>
</gene>
<dbReference type="Pfam" id="PF01943">
    <property type="entry name" value="Polysacc_synt"/>
    <property type="match status" value="1"/>
</dbReference>
<accession>A0A133ZDH2</accession>
<evidence type="ECO:0000256" key="6">
    <source>
        <dbReference type="SAM" id="Phobius"/>
    </source>
</evidence>
<feature type="transmembrane region" description="Helical" evidence="6">
    <location>
        <begin position="94"/>
        <end position="114"/>
    </location>
</feature>
<feature type="transmembrane region" description="Helical" evidence="6">
    <location>
        <begin position="341"/>
        <end position="369"/>
    </location>
</feature>
<feature type="transmembrane region" description="Helical" evidence="6">
    <location>
        <begin position="12"/>
        <end position="34"/>
    </location>
</feature>
<evidence type="ECO:0000256" key="5">
    <source>
        <dbReference type="ARBA" id="ARBA00023136"/>
    </source>
</evidence>
<dbReference type="STRING" id="467210.HMPREF1866_02561"/>
<evidence type="ECO:0000256" key="2">
    <source>
        <dbReference type="ARBA" id="ARBA00022475"/>
    </source>
</evidence>
<feature type="transmembrane region" description="Helical" evidence="6">
    <location>
        <begin position="248"/>
        <end position="268"/>
    </location>
</feature>
<keyword evidence="5 6" id="KW-0472">Membrane</keyword>
<dbReference type="PANTHER" id="PTHR30250">
    <property type="entry name" value="PST FAMILY PREDICTED COLANIC ACID TRANSPORTER"/>
    <property type="match status" value="1"/>
</dbReference>
<evidence type="ECO:0000256" key="4">
    <source>
        <dbReference type="ARBA" id="ARBA00022989"/>
    </source>
</evidence>
<name>A0A133ZDH2_9FIRM</name>
<proteinExistence type="predicted"/>
<feature type="transmembrane region" description="Helical" evidence="6">
    <location>
        <begin position="375"/>
        <end position="402"/>
    </location>
</feature>
<dbReference type="AlphaFoldDB" id="A0A133ZDH2"/>
<feature type="transmembrane region" description="Helical" evidence="6">
    <location>
        <begin position="163"/>
        <end position="182"/>
    </location>
</feature>
<dbReference type="GO" id="GO:0005886">
    <property type="term" value="C:plasma membrane"/>
    <property type="evidence" value="ECO:0007669"/>
    <property type="project" value="UniProtKB-SubCell"/>
</dbReference>
<keyword evidence="3 6" id="KW-0812">Transmembrane</keyword>
<reference evidence="8" key="1">
    <citation type="submission" date="2016-01" db="EMBL/GenBank/DDBJ databases">
        <authorList>
            <person name="Mitreva M."/>
            <person name="Pepin K.H."/>
            <person name="Mihindukulasuriya K.A."/>
            <person name="Fulton R."/>
            <person name="Fronick C."/>
            <person name="O'Laughlin M."/>
            <person name="Miner T."/>
            <person name="Herter B."/>
            <person name="Rosa B.A."/>
            <person name="Cordes M."/>
            <person name="Tomlinson C."/>
            <person name="Wollam A."/>
            <person name="Palsikar V.B."/>
            <person name="Mardis E.R."/>
            <person name="Wilson R.K."/>
        </authorList>
    </citation>
    <scope>NUCLEOTIDE SEQUENCE [LARGE SCALE GENOMIC DNA]</scope>
    <source>
        <strain evidence="8">DNF00896</strain>
    </source>
</reference>
<comment type="caution">
    <text evidence="7">The sequence shown here is derived from an EMBL/GenBank/DDBJ whole genome shotgun (WGS) entry which is preliminary data.</text>
</comment>
<dbReference type="PIRSF" id="PIRSF038958">
    <property type="entry name" value="PG_synth_SpoVB"/>
    <property type="match status" value="1"/>
</dbReference>
<dbReference type="CDD" id="cd13124">
    <property type="entry name" value="MATE_SpoVB_like"/>
    <property type="match status" value="1"/>
</dbReference>
<organism evidence="7 8">
    <name type="scientific">Lachnoanaerobaculum saburreum</name>
    <dbReference type="NCBI Taxonomy" id="467210"/>
    <lineage>
        <taxon>Bacteria</taxon>
        <taxon>Bacillati</taxon>
        <taxon>Bacillota</taxon>
        <taxon>Clostridia</taxon>
        <taxon>Lachnospirales</taxon>
        <taxon>Lachnospiraceae</taxon>
        <taxon>Lachnoanaerobaculum</taxon>
    </lineage>
</organism>
<feature type="transmembrane region" description="Helical" evidence="6">
    <location>
        <begin position="134"/>
        <end position="151"/>
    </location>
</feature>
<feature type="transmembrane region" description="Helical" evidence="6">
    <location>
        <begin position="294"/>
        <end position="320"/>
    </location>
</feature>
<evidence type="ECO:0000256" key="3">
    <source>
        <dbReference type="ARBA" id="ARBA00022692"/>
    </source>
</evidence>
<dbReference type="PANTHER" id="PTHR30250:SF21">
    <property type="entry name" value="LIPID II FLIPPASE MURJ"/>
    <property type="match status" value="1"/>
</dbReference>
<dbReference type="EMBL" id="LSDA01000140">
    <property type="protein sequence ID" value="KXB53489.1"/>
    <property type="molecule type" value="Genomic_DNA"/>
</dbReference>
<keyword evidence="8" id="KW-1185">Reference proteome</keyword>
<protein>
    <submittedName>
        <fullName evidence="7">Polysaccharide biosynthesis protein</fullName>
    </submittedName>
</protein>
<dbReference type="Proteomes" id="UP000070394">
    <property type="component" value="Unassembled WGS sequence"/>
</dbReference>
<dbReference type="InterPro" id="IPR050833">
    <property type="entry name" value="Poly_Biosynth_Transport"/>
</dbReference>
<feature type="transmembrane region" description="Helical" evidence="6">
    <location>
        <begin position="202"/>
        <end position="227"/>
    </location>
</feature>
<feature type="transmembrane region" description="Helical" evidence="6">
    <location>
        <begin position="414"/>
        <end position="432"/>
    </location>
</feature>
<dbReference type="OrthoDB" id="9775950at2"/>
<dbReference type="PATRIC" id="fig|467210.3.peg.2536"/>
<keyword evidence="2" id="KW-1003">Cell membrane</keyword>